<proteinExistence type="predicted"/>
<comment type="caution">
    <text evidence="1">The sequence shown here is derived from an EMBL/GenBank/DDBJ whole genome shotgun (WGS) entry which is preliminary data.</text>
</comment>
<reference evidence="1 2" key="1">
    <citation type="journal article" date="2011" name="J. Bacteriol.">
        <title>Genome sequence of strain IMCC3088, a proteorhodopsin-containing marine bacterium belonging to the OM60/NOR5 clade.</title>
        <authorList>
            <person name="Jang Y."/>
            <person name="Oh H.M."/>
            <person name="Kang I."/>
            <person name="Lee K."/>
            <person name="Yang S.J."/>
            <person name="Cho J.C."/>
        </authorList>
    </citation>
    <scope>NUCLEOTIDE SEQUENCE [LARGE SCALE GENOMIC DNA]</scope>
    <source>
        <strain evidence="1 2">IMCC3088</strain>
    </source>
</reference>
<keyword evidence="2" id="KW-1185">Reference proteome</keyword>
<dbReference type="Proteomes" id="UP000005615">
    <property type="component" value="Unassembled WGS sequence"/>
</dbReference>
<dbReference type="AlphaFoldDB" id="F3KZ82"/>
<evidence type="ECO:0000313" key="1">
    <source>
        <dbReference type="EMBL" id="EGG30569.1"/>
    </source>
</evidence>
<organism evidence="1 2">
    <name type="scientific">Aequoribacter fuscus</name>
    <dbReference type="NCBI Taxonomy" id="2518989"/>
    <lineage>
        <taxon>Bacteria</taxon>
        <taxon>Pseudomonadati</taxon>
        <taxon>Pseudomonadota</taxon>
        <taxon>Gammaproteobacteria</taxon>
        <taxon>Cellvibrionales</taxon>
        <taxon>Halieaceae</taxon>
        <taxon>Aequoribacter</taxon>
    </lineage>
</organism>
<sequence length="111" mass="12896">MTIFRTWLVFMLIAISAYTAVTVQQYGWNLFTPFFSEMLTYSWFGQFNLDFMFMLSLSALWVSWRHRFSPAGFALGVLAFLGGILFLTVYLLIQARYYDSVDSLLLTRVDG</sequence>
<dbReference type="eggNOG" id="ENOG5032URI">
    <property type="taxonomic scope" value="Bacteria"/>
</dbReference>
<dbReference type="OrthoDB" id="279522at2"/>
<name>F3KZ82_9GAMM</name>
<dbReference type="RefSeq" id="WP_009574722.1">
    <property type="nucleotide sequence ID" value="NZ_AEIG01000011.1"/>
</dbReference>
<dbReference type="EMBL" id="AEIG01000011">
    <property type="protein sequence ID" value="EGG30569.1"/>
    <property type="molecule type" value="Genomic_DNA"/>
</dbReference>
<gene>
    <name evidence="1" type="ORF">IMCC3088_193</name>
</gene>
<evidence type="ECO:0000313" key="2">
    <source>
        <dbReference type="Proteomes" id="UP000005615"/>
    </source>
</evidence>
<accession>F3KZ82</accession>
<protein>
    <submittedName>
        <fullName evidence="1">Uncharacterized protein</fullName>
    </submittedName>
</protein>